<dbReference type="Proteomes" id="UP001519345">
    <property type="component" value="Unassembled WGS sequence"/>
</dbReference>
<evidence type="ECO:0000313" key="1">
    <source>
        <dbReference type="EMBL" id="MBP1970310.1"/>
    </source>
</evidence>
<protein>
    <recommendedName>
        <fullName evidence="3">DUF4352 domain-containing protein</fullName>
    </recommendedName>
</protein>
<reference evidence="1 2" key="1">
    <citation type="submission" date="2021-03" db="EMBL/GenBank/DDBJ databases">
        <title>Genomic Encyclopedia of Type Strains, Phase IV (KMG-IV): sequencing the most valuable type-strain genomes for metagenomic binning, comparative biology and taxonomic classification.</title>
        <authorList>
            <person name="Goeker M."/>
        </authorList>
    </citation>
    <scope>NUCLEOTIDE SEQUENCE [LARGE SCALE GENOMIC DNA]</scope>
    <source>
        <strain evidence="1 2">DSM 25609</strain>
    </source>
</reference>
<organism evidence="1 2">
    <name type="scientific">Virgibacillus natechei</name>
    <dbReference type="NCBI Taxonomy" id="1216297"/>
    <lineage>
        <taxon>Bacteria</taxon>
        <taxon>Bacillati</taxon>
        <taxon>Bacillota</taxon>
        <taxon>Bacilli</taxon>
        <taxon>Bacillales</taxon>
        <taxon>Bacillaceae</taxon>
        <taxon>Virgibacillus</taxon>
    </lineage>
</organism>
<name>A0ABS4IIA6_9BACI</name>
<evidence type="ECO:0008006" key="3">
    <source>
        <dbReference type="Google" id="ProtNLM"/>
    </source>
</evidence>
<dbReference type="RefSeq" id="WP_209463449.1">
    <property type="nucleotide sequence ID" value="NZ_CP110224.1"/>
</dbReference>
<proteinExistence type="predicted"/>
<gene>
    <name evidence="1" type="ORF">J2Z83_002428</name>
</gene>
<comment type="caution">
    <text evidence="1">The sequence shown here is derived from an EMBL/GenBank/DDBJ whole genome shotgun (WGS) entry which is preliminary data.</text>
</comment>
<dbReference type="EMBL" id="JAGGKX010000012">
    <property type="protein sequence ID" value="MBP1970310.1"/>
    <property type="molecule type" value="Genomic_DNA"/>
</dbReference>
<evidence type="ECO:0000313" key="2">
    <source>
        <dbReference type="Proteomes" id="UP001519345"/>
    </source>
</evidence>
<keyword evidence="2" id="KW-1185">Reference proteome</keyword>
<accession>A0ABS4IIA6</accession>
<sequence>MKFIQMDATLQNTTDDPMQFFFASTTLQLNGAQLVAQDMFSGEANGNFDTQTPRNTTLVYMLSDENLTAEDINDLTVQITGVPMNLKKEEETVQVLSLR</sequence>